<comment type="caution">
    <text evidence="4">The sequence shown here is derived from an EMBL/GenBank/DDBJ whole genome shotgun (WGS) entry which is preliminary data.</text>
</comment>
<evidence type="ECO:0000256" key="1">
    <source>
        <dbReference type="ARBA" id="ARBA00001946"/>
    </source>
</evidence>
<dbReference type="STRING" id="1802281.A3A44_00640"/>
<dbReference type="PANTHER" id="PTHR43046:SF14">
    <property type="entry name" value="MUTT_NUDIX FAMILY PROTEIN"/>
    <property type="match status" value="1"/>
</dbReference>
<dbReference type="InterPro" id="IPR015797">
    <property type="entry name" value="NUDIX_hydrolase-like_dom_sf"/>
</dbReference>
<dbReference type="PANTHER" id="PTHR43046">
    <property type="entry name" value="GDP-MANNOSE MANNOSYL HYDROLASE"/>
    <property type="match status" value="1"/>
</dbReference>
<keyword evidence="2" id="KW-0378">Hydrolase</keyword>
<dbReference type="EMBL" id="MHQT01000031">
    <property type="protein sequence ID" value="OHA09052.1"/>
    <property type="molecule type" value="Genomic_DNA"/>
</dbReference>
<dbReference type="AlphaFoldDB" id="A0A1G2LE20"/>
<gene>
    <name evidence="4" type="ORF">A3A44_00640</name>
</gene>
<accession>A0A1G2LE20</accession>
<evidence type="ECO:0000259" key="3">
    <source>
        <dbReference type="PROSITE" id="PS51462"/>
    </source>
</evidence>
<name>A0A1G2LE20_9BACT</name>
<dbReference type="Proteomes" id="UP000178977">
    <property type="component" value="Unassembled WGS sequence"/>
</dbReference>
<dbReference type="CDD" id="cd02883">
    <property type="entry name" value="NUDIX_Hydrolase"/>
    <property type="match status" value="1"/>
</dbReference>
<proteinExistence type="predicted"/>
<dbReference type="Pfam" id="PF00293">
    <property type="entry name" value="NUDIX"/>
    <property type="match status" value="1"/>
</dbReference>
<organism evidence="4 5">
    <name type="scientific">Candidatus Sungbacteria bacterium RIFCSPLOWO2_01_FULL_60_25</name>
    <dbReference type="NCBI Taxonomy" id="1802281"/>
    <lineage>
        <taxon>Bacteria</taxon>
        <taxon>Candidatus Sungiibacteriota</taxon>
    </lineage>
</organism>
<dbReference type="Gene3D" id="3.90.79.10">
    <property type="entry name" value="Nucleoside Triphosphate Pyrophosphohydrolase"/>
    <property type="match status" value="1"/>
</dbReference>
<evidence type="ECO:0000313" key="5">
    <source>
        <dbReference type="Proteomes" id="UP000178977"/>
    </source>
</evidence>
<evidence type="ECO:0000313" key="4">
    <source>
        <dbReference type="EMBL" id="OHA09052.1"/>
    </source>
</evidence>
<dbReference type="SUPFAM" id="SSF55811">
    <property type="entry name" value="Nudix"/>
    <property type="match status" value="1"/>
</dbReference>
<protein>
    <recommendedName>
        <fullName evidence="3">Nudix hydrolase domain-containing protein</fullName>
    </recommendedName>
</protein>
<feature type="domain" description="Nudix hydrolase" evidence="3">
    <location>
        <begin position="41"/>
        <end position="175"/>
    </location>
</feature>
<comment type="cofactor">
    <cofactor evidence="1">
        <name>Mg(2+)</name>
        <dbReference type="ChEBI" id="CHEBI:18420"/>
    </cofactor>
</comment>
<dbReference type="InterPro" id="IPR000086">
    <property type="entry name" value="NUDIX_hydrolase_dom"/>
</dbReference>
<dbReference type="PROSITE" id="PS51462">
    <property type="entry name" value="NUDIX"/>
    <property type="match status" value="1"/>
</dbReference>
<evidence type="ECO:0000256" key="2">
    <source>
        <dbReference type="ARBA" id="ARBA00022801"/>
    </source>
</evidence>
<reference evidence="4 5" key="1">
    <citation type="journal article" date="2016" name="Nat. Commun.">
        <title>Thousands of microbial genomes shed light on interconnected biogeochemical processes in an aquifer system.</title>
        <authorList>
            <person name="Anantharaman K."/>
            <person name="Brown C.T."/>
            <person name="Hug L.A."/>
            <person name="Sharon I."/>
            <person name="Castelle C.J."/>
            <person name="Probst A.J."/>
            <person name="Thomas B.C."/>
            <person name="Singh A."/>
            <person name="Wilkins M.J."/>
            <person name="Karaoz U."/>
            <person name="Brodie E.L."/>
            <person name="Williams K.H."/>
            <person name="Hubbard S.S."/>
            <person name="Banfield J.F."/>
        </authorList>
    </citation>
    <scope>NUCLEOTIDE SEQUENCE [LARGE SCALE GENOMIC DNA]</scope>
</reference>
<sequence>MKRKTVKNGLTRPEVATLARLLGKMPPVPDIPPELFVSVMQKNVPVTIDLAIVRAGKLLLTHRRDAYFKGWHFPGSFMSPGETVAEAARRTALGETDLNIRNCRLLGVFNCVRNKRFHFVSFFLLCRANGAPADGTWFSKRPRGLIPEHERLWRNVETWLRSKNPDLPLAIGETK</sequence>
<dbReference type="GO" id="GO:0016787">
    <property type="term" value="F:hydrolase activity"/>
    <property type="evidence" value="ECO:0007669"/>
    <property type="project" value="UniProtKB-KW"/>
</dbReference>